<evidence type="ECO:0000313" key="3">
    <source>
        <dbReference type="Proteomes" id="UP001163152"/>
    </source>
</evidence>
<evidence type="ECO:0000259" key="1">
    <source>
        <dbReference type="PROSITE" id="PS00622"/>
    </source>
</evidence>
<dbReference type="RefSeq" id="WP_268610153.1">
    <property type="nucleotide sequence ID" value="NZ_CP113797.1"/>
</dbReference>
<organism evidence="2 3">
    <name type="scientific">Thermocoleostomius sinensis A174</name>
    <dbReference type="NCBI Taxonomy" id="2016057"/>
    <lineage>
        <taxon>Bacteria</taxon>
        <taxon>Bacillati</taxon>
        <taxon>Cyanobacteriota</taxon>
        <taxon>Cyanophyceae</taxon>
        <taxon>Oculatellales</taxon>
        <taxon>Oculatellaceae</taxon>
        <taxon>Thermocoleostomius</taxon>
    </lineage>
</organism>
<accession>A0A9E8ZBN2</accession>
<dbReference type="Proteomes" id="UP001163152">
    <property type="component" value="Chromosome"/>
</dbReference>
<dbReference type="GO" id="GO:0006355">
    <property type="term" value="P:regulation of DNA-templated transcription"/>
    <property type="evidence" value="ECO:0007669"/>
    <property type="project" value="InterPro"/>
</dbReference>
<sequence>MESLIDGIMLLNEQGELLFANACAKRICHQLTQNISQNISQSLTRHNSVPRQILRSCQALVKGRQELSQRSVIIEDEIRTEETGTIRIRAQWLNLNTVECPCLLVTLEDRQQSAQHKAIAEAQKYGLTERETQVWLLRQSGYSYKAIALELHIADDTVKKHIKSIHTKRNGAEWLEEE</sequence>
<dbReference type="Gene3D" id="1.10.10.10">
    <property type="entry name" value="Winged helix-like DNA-binding domain superfamily/Winged helix DNA-binding domain"/>
    <property type="match status" value="1"/>
</dbReference>
<dbReference type="GO" id="GO:0003677">
    <property type="term" value="F:DNA binding"/>
    <property type="evidence" value="ECO:0007669"/>
    <property type="project" value="InterPro"/>
</dbReference>
<feature type="domain" description="HTH luxR-type" evidence="1">
    <location>
        <begin position="141"/>
        <end position="168"/>
    </location>
</feature>
<name>A0A9E8ZBN2_9CYAN</name>
<protein>
    <submittedName>
        <fullName evidence="2">LuxR C-terminal-related transcriptional regulator</fullName>
    </submittedName>
</protein>
<dbReference type="InterPro" id="IPR016032">
    <property type="entry name" value="Sig_transdc_resp-reg_C-effctor"/>
</dbReference>
<dbReference type="PRINTS" id="PR00038">
    <property type="entry name" value="HTHLUXR"/>
</dbReference>
<dbReference type="InterPro" id="IPR000792">
    <property type="entry name" value="Tscrpt_reg_LuxR_C"/>
</dbReference>
<reference evidence="2" key="1">
    <citation type="submission" date="2022-12" db="EMBL/GenBank/DDBJ databases">
        <title>Polyphasic identification of a Novel Hot-Spring Cyanobacterium Ocullathermofonsia sinensis gen nov. sp. nov. and Genomic Insights on its Adaptations to the Thermal Habitat.</title>
        <authorList>
            <person name="Daroch M."/>
            <person name="Tang J."/>
            <person name="Jiang Y."/>
        </authorList>
    </citation>
    <scope>NUCLEOTIDE SEQUENCE</scope>
    <source>
        <strain evidence="2">PKUAC-SCTA174</strain>
    </source>
</reference>
<evidence type="ECO:0000313" key="2">
    <source>
        <dbReference type="EMBL" id="WAL60280.1"/>
    </source>
</evidence>
<dbReference type="InterPro" id="IPR036388">
    <property type="entry name" value="WH-like_DNA-bd_sf"/>
</dbReference>
<dbReference type="KEGG" id="tsin:OXH18_24460"/>
<dbReference type="PROSITE" id="PS00622">
    <property type="entry name" value="HTH_LUXR_1"/>
    <property type="match status" value="1"/>
</dbReference>
<dbReference type="SMART" id="SM00421">
    <property type="entry name" value="HTH_LUXR"/>
    <property type="match status" value="1"/>
</dbReference>
<proteinExistence type="predicted"/>
<dbReference type="SUPFAM" id="SSF46894">
    <property type="entry name" value="C-terminal effector domain of the bipartite response regulators"/>
    <property type="match status" value="1"/>
</dbReference>
<keyword evidence="3" id="KW-1185">Reference proteome</keyword>
<gene>
    <name evidence="2" type="ORF">OXH18_24460</name>
</gene>
<dbReference type="Pfam" id="PF00196">
    <property type="entry name" value="GerE"/>
    <property type="match status" value="1"/>
</dbReference>
<dbReference type="EMBL" id="CP113797">
    <property type="protein sequence ID" value="WAL60280.1"/>
    <property type="molecule type" value="Genomic_DNA"/>
</dbReference>
<dbReference type="AlphaFoldDB" id="A0A9E8ZBN2"/>